<accession>A0A4R3XV86</accession>
<dbReference type="AlphaFoldDB" id="A0A4R3XV86"/>
<feature type="domain" description="LUD" evidence="1">
    <location>
        <begin position="102"/>
        <end position="209"/>
    </location>
</feature>
<dbReference type="Proteomes" id="UP000295367">
    <property type="component" value="Unassembled WGS sequence"/>
</dbReference>
<proteinExistence type="predicted"/>
<dbReference type="OrthoDB" id="9794157at2"/>
<organism evidence="2 3">
    <name type="scientific">Sulfurirhabdus autotrophica</name>
    <dbReference type="NCBI Taxonomy" id="1706046"/>
    <lineage>
        <taxon>Bacteria</taxon>
        <taxon>Pseudomonadati</taxon>
        <taxon>Pseudomonadota</taxon>
        <taxon>Betaproteobacteria</taxon>
        <taxon>Nitrosomonadales</taxon>
        <taxon>Sulfuricellaceae</taxon>
        <taxon>Sulfurirhabdus</taxon>
    </lineage>
</organism>
<dbReference type="InterPro" id="IPR003741">
    <property type="entry name" value="LUD_dom"/>
</dbReference>
<evidence type="ECO:0000313" key="3">
    <source>
        <dbReference type="Proteomes" id="UP000295367"/>
    </source>
</evidence>
<dbReference type="Gene3D" id="3.40.50.10420">
    <property type="entry name" value="NagB/RpiA/CoA transferase-like"/>
    <property type="match status" value="1"/>
</dbReference>
<dbReference type="Pfam" id="PF02589">
    <property type="entry name" value="LUD_dom"/>
    <property type="match status" value="1"/>
</dbReference>
<dbReference type="EMBL" id="SMCO01000018">
    <property type="protein sequence ID" value="TCV82892.1"/>
    <property type="molecule type" value="Genomic_DNA"/>
</dbReference>
<keyword evidence="3" id="KW-1185">Reference proteome</keyword>
<evidence type="ECO:0000313" key="2">
    <source>
        <dbReference type="EMBL" id="TCV82892.1"/>
    </source>
</evidence>
<dbReference type="SUPFAM" id="SSF100950">
    <property type="entry name" value="NagB/RpiA/CoA transferase-like"/>
    <property type="match status" value="1"/>
</dbReference>
<dbReference type="RefSeq" id="WP_124946447.1">
    <property type="nucleotide sequence ID" value="NZ_BHVT01000035.1"/>
</dbReference>
<dbReference type="InterPro" id="IPR037171">
    <property type="entry name" value="NagB/RpiA_transferase-like"/>
</dbReference>
<protein>
    <submittedName>
        <fullName evidence="2">L-lactate dehydrogenase complex protein LldG</fullName>
    </submittedName>
</protein>
<dbReference type="PANTHER" id="PTHR43682">
    <property type="entry name" value="LACTATE UTILIZATION PROTEIN C"/>
    <property type="match status" value="1"/>
</dbReference>
<evidence type="ECO:0000259" key="1">
    <source>
        <dbReference type="Pfam" id="PF02589"/>
    </source>
</evidence>
<gene>
    <name evidence="2" type="ORF">EDC63_11821</name>
</gene>
<comment type="caution">
    <text evidence="2">The sequence shown here is derived from an EMBL/GenBank/DDBJ whole genome shotgun (WGS) entry which is preliminary data.</text>
</comment>
<reference evidence="2 3" key="1">
    <citation type="submission" date="2019-03" db="EMBL/GenBank/DDBJ databases">
        <title>Genomic Encyclopedia of Type Strains, Phase IV (KMG-IV): sequencing the most valuable type-strain genomes for metagenomic binning, comparative biology and taxonomic classification.</title>
        <authorList>
            <person name="Goeker M."/>
        </authorList>
    </citation>
    <scope>NUCLEOTIDE SEQUENCE [LARGE SCALE GENOMIC DNA]</scope>
    <source>
        <strain evidence="2 3">DSM 100309</strain>
    </source>
</reference>
<dbReference type="PANTHER" id="PTHR43682:SF1">
    <property type="entry name" value="LACTATE UTILIZATION PROTEIN C"/>
    <property type="match status" value="1"/>
</dbReference>
<name>A0A4R3XV86_9PROT</name>
<sequence length="213" mass="22951">MNARERMLARLAAHTMNIAETIGDMDAYIARHNRGPIPAIGRDLVACFRDRAAKLSSDVTTVSSLLEVPTTAAAYLRERNLPVEAVCWPELETMDWRTAGITVQARSAIGSDLVGITGAFCGIAETGTLMFLSGATTPATVSLLPETHIAILPASRVVSSMEDAWVLLRKEFGKLPRAVNFVSGPSRTADIEQTVTLGAHGPYRVFIILTLSE</sequence>
<dbReference type="InterPro" id="IPR024185">
    <property type="entry name" value="FTHF_cligase-like_sf"/>
</dbReference>